<dbReference type="GO" id="GO:0045892">
    <property type="term" value="P:negative regulation of DNA-templated transcription"/>
    <property type="evidence" value="ECO:0007669"/>
    <property type="project" value="UniProtKB-ARBA"/>
</dbReference>
<accession>H5XV42</accession>
<name>H5XV42_9FIRM</name>
<protein>
    <recommendedName>
        <fullName evidence="3">Copper-sensing transcriptional repressor CsoR</fullName>
    </recommendedName>
</protein>
<dbReference type="PANTHER" id="PTHR33677:SF3">
    <property type="entry name" value="COPPER-SENSING TRANSCRIPTIONAL REPRESSOR RICR"/>
    <property type="match status" value="1"/>
</dbReference>
<dbReference type="Proteomes" id="UP000005104">
    <property type="component" value="Chromosome"/>
</dbReference>
<evidence type="ECO:0008006" key="3">
    <source>
        <dbReference type="Google" id="ProtNLM"/>
    </source>
</evidence>
<dbReference type="Pfam" id="PF02583">
    <property type="entry name" value="Trns_repr_metal"/>
    <property type="match status" value="1"/>
</dbReference>
<dbReference type="STRING" id="768710.DesyoDRAFT_2574"/>
<sequence>MGSHHKHHKSVINRLARIEGHVRSIKEMASNHRDCGDLLIQIAAARSALDNVGKLILKDHLRECVVEGVESGNKDKVLADLEEALNQFIR</sequence>
<proteinExistence type="predicted"/>
<dbReference type="HOGENOM" id="CLU_130332_4_2_9"/>
<keyword evidence="2" id="KW-1185">Reference proteome</keyword>
<dbReference type="GO" id="GO:0046872">
    <property type="term" value="F:metal ion binding"/>
    <property type="evidence" value="ECO:0007669"/>
    <property type="project" value="InterPro"/>
</dbReference>
<dbReference type="GO" id="GO:0003677">
    <property type="term" value="F:DNA binding"/>
    <property type="evidence" value="ECO:0007669"/>
    <property type="project" value="InterPro"/>
</dbReference>
<dbReference type="OrthoDB" id="9811244at2"/>
<organism evidence="1 2">
    <name type="scientific">Desulfosporosinus youngiae DSM 17734</name>
    <dbReference type="NCBI Taxonomy" id="768710"/>
    <lineage>
        <taxon>Bacteria</taxon>
        <taxon>Bacillati</taxon>
        <taxon>Bacillota</taxon>
        <taxon>Clostridia</taxon>
        <taxon>Eubacteriales</taxon>
        <taxon>Desulfitobacteriaceae</taxon>
        <taxon>Desulfosporosinus</taxon>
    </lineage>
</organism>
<dbReference type="Gene3D" id="1.20.58.1000">
    <property type="entry name" value="Metal-sensitive repressor, helix protomer"/>
    <property type="match status" value="1"/>
</dbReference>
<gene>
    <name evidence="1" type="ORF">DesyoDRAFT_2574</name>
</gene>
<evidence type="ECO:0000313" key="1">
    <source>
        <dbReference type="EMBL" id="EHQ89640.1"/>
    </source>
</evidence>
<dbReference type="AlphaFoldDB" id="H5XV42"/>
<dbReference type="PANTHER" id="PTHR33677">
    <property type="entry name" value="TRANSCRIPTIONAL REPRESSOR FRMR-RELATED"/>
    <property type="match status" value="1"/>
</dbReference>
<dbReference type="RefSeq" id="WP_007783481.1">
    <property type="nucleotide sequence ID" value="NZ_CM001441.1"/>
</dbReference>
<dbReference type="InterPro" id="IPR038390">
    <property type="entry name" value="Metal_Tscrpt_repr_sf"/>
</dbReference>
<dbReference type="eggNOG" id="COG1937">
    <property type="taxonomic scope" value="Bacteria"/>
</dbReference>
<reference evidence="1 2" key="1">
    <citation type="submission" date="2011-11" db="EMBL/GenBank/DDBJ databases">
        <title>The Noncontiguous Finished genome of Desulfosporosinus youngiae DSM 17734.</title>
        <authorList>
            <consortium name="US DOE Joint Genome Institute (JGI-PGF)"/>
            <person name="Lucas S."/>
            <person name="Han J."/>
            <person name="Lapidus A."/>
            <person name="Cheng J.-F."/>
            <person name="Goodwin L."/>
            <person name="Pitluck S."/>
            <person name="Peters L."/>
            <person name="Ovchinnikova G."/>
            <person name="Lu M."/>
            <person name="Land M.L."/>
            <person name="Hauser L."/>
            <person name="Pester M."/>
            <person name="Spring S."/>
            <person name="Ollivier B."/>
            <person name="Rattei T."/>
            <person name="Klenk H.-P."/>
            <person name="Wagner M."/>
            <person name="Loy A."/>
            <person name="Woyke T.J."/>
        </authorList>
    </citation>
    <scope>NUCLEOTIDE SEQUENCE [LARGE SCALE GENOMIC DNA]</scope>
    <source>
        <strain evidence="1 2">DSM 17734</strain>
    </source>
</reference>
<dbReference type="EMBL" id="CM001441">
    <property type="protein sequence ID" value="EHQ89640.1"/>
    <property type="molecule type" value="Genomic_DNA"/>
</dbReference>
<dbReference type="InterPro" id="IPR003735">
    <property type="entry name" value="Metal_Tscrpt_repr"/>
</dbReference>
<evidence type="ECO:0000313" key="2">
    <source>
        <dbReference type="Proteomes" id="UP000005104"/>
    </source>
</evidence>